<dbReference type="InterPro" id="IPR002110">
    <property type="entry name" value="Ankyrin_rpt"/>
</dbReference>
<proteinExistence type="predicted"/>
<gene>
    <name evidence="3" type="ORF">EST38_g10742</name>
</gene>
<dbReference type="SMART" id="SM00248">
    <property type="entry name" value="ANK"/>
    <property type="match status" value="11"/>
</dbReference>
<evidence type="ECO:0000313" key="3">
    <source>
        <dbReference type="EMBL" id="RXW15111.1"/>
    </source>
</evidence>
<keyword evidence="4" id="KW-1185">Reference proteome</keyword>
<sequence>MFWSPPTLAPEIHSTPLHVAAHAYNWQEILPLLLEMKDLDPNALNERGESALTLLLEDTPFSIQGDNHRTALFPRVFKLVTSIFLASPDAIRKEPGLLRRAAEAGNVDVVKALLEHCDSTMDCAPALTAASRAGHADVVKLLLDVPGIDPNAGEPALVVAGLKGFPGIGFPVIVKHFLNHPRIDPNILTSDGYTALAVACYHGEEEIVSCLLSTEGINVNAGKYHPLMVAVQAGRGRVVAQLIEGRADIDVDQHAYNQGVLEACFPGFPSIRRKCSDVRFGKSYCWLEEYPSMGTGQIPALHDPHYWYCSDRLAPRPTGPYAVGLLRDPISQRDPFYDVMITDPAFGEGDPILIYCVRVGNGEMSKAVLSHRGINMSAQARCGCTALIVGSFLRRHTILDCILTRPDTDPTIRCPTHGTALLAAAHRLYFDTVNQIISSPLRSKLDFHDTADCGCNLFICAARSGDEETFLSFLPLTNWQGSPNIVDCKFGRTALLWASCYGHESVVRLLLSNPSVDSNYRDKDRNNALILAVNSGHEEVVRTFLAFPGVNINARNRNGDTALSLAVWYGYKRIVRLLLARKDVDVKGLKIEGKRIGRHYTYEYRYLS</sequence>
<dbReference type="OrthoDB" id="194358at2759"/>
<dbReference type="AlphaFoldDB" id="A0A4Q2D8V9"/>
<keyword evidence="1" id="KW-0677">Repeat</keyword>
<dbReference type="SUPFAM" id="SSF48403">
    <property type="entry name" value="Ankyrin repeat"/>
    <property type="match status" value="2"/>
</dbReference>
<evidence type="ECO:0000256" key="1">
    <source>
        <dbReference type="ARBA" id="ARBA00022737"/>
    </source>
</evidence>
<dbReference type="EMBL" id="SDEE01000598">
    <property type="protein sequence ID" value="RXW15111.1"/>
    <property type="molecule type" value="Genomic_DNA"/>
</dbReference>
<dbReference type="Proteomes" id="UP000290288">
    <property type="component" value="Unassembled WGS sequence"/>
</dbReference>
<evidence type="ECO:0000313" key="4">
    <source>
        <dbReference type="Proteomes" id="UP000290288"/>
    </source>
</evidence>
<organism evidence="3 4">
    <name type="scientific">Candolleomyces aberdarensis</name>
    <dbReference type="NCBI Taxonomy" id="2316362"/>
    <lineage>
        <taxon>Eukaryota</taxon>
        <taxon>Fungi</taxon>
        <taxon>Dikarya</taxon>
        <taxon>Basidiomycota</taxon>
        <taxon>Agaricomycotina</taxon>
        <taxon>Agaricomycetes</taxon>
        <taxon>Agaricomycetidae</taxon>
        <taxon>Agaricales</taxon>
        <taxon>Agaricineae</taxon>
        <taxon>Psathyrellaceae</taxon>
        <taxon>Candolleomyces</taxon>
    </lineage>
</organism>
<dbReference type="STRING" id="2316362.A0A4Q2D8V9"/>
<keyword evidence="2" id="KW-0040">ANK repeat</keyword>
<dbReference type="InterPro" id="IPR036770">
    <property type="entry name" value="Ankyrin_rpt-contain_sf"/>
</dbReference>
<accession>A0A4Q2D8V9</accession>
<reference evidence="3 4" key="1">
    <citation type="submission" date="2019-01" db="EMBL/GenBank/DDBJ databases">
        <title>Draft genome sequence of Psathyrella aberdarensis IHI B618.</title>
        <authorList>
            <person name="Buettner E."/>
            <person name="Kellner H."/>
        </authorList>
    </citation>
    <scope>NUCLEOTIDE SEQUENCE [LARGE SCALE GENOMIC DNA]</scope>
    <source>
        <strain evidence="3 4">IHI B618</strain>
    </source>
</reference>
<protein>
    <submittedName>
        <fullName evidence="3">Uncharacterized protein</fullName>
    </submittedName>
</protein>
<dbReference type="PANTHER" id="PTHR24198">
    <property type="entry name" value="ANKYRIN REPEAT AND PROTEIN KINASE DOMAIN-CONTAINING PROTEIN"/>
    <property type="match status" value="1"/>
</dbReference>
<name>A0A4Q2D8V9_9AGAR</name>
<dbReference type="PANTHER" id="PTHR24198:SF165">
    <property type="entry name" value="ANKYRIN REPEAT-CONTAINING PROTEIN-RELATED"/>
    <property type="match status" value="1"/>
</dbReference>
<evidence type="ECO:0000256" key="2">
    <source>
        <dbReference type="ARBA" id="ARBA00023043"/>
    </source>
</evidence>
<comment type="caution">
    <text evidence="3">The sequence shown here is derived from an EMBL/GenBank/DDBJ whole genome shotgun (WGS) entry which is preliminary data.</text>
</comment>
<dbReference type="Pfam" id="PF12796">
    <property type="entry name" value="Ank_2"/>
    <property type="match status" value="3"/>
</dbReference>
<dbReference type="Gene3D" id="1.25.40.20">
    <property type="entry name" value="Ankyrin repeat-containing domain"/>
    <property type="match status" value="2"/>
</dbReference>